<dbReference type="EMBL" id="JALLPJ020001286">
    <property type="protein sequence ID" value="KAL3771480.1"/>
    <property type="molecule type" value="Genomic_DNA"/>
</dbReference>
<sequence length="258" mass="28924">MIVRTRPSIILFGDSITQQGFSGWVSRLSDAYTRRADVLNRGYSGYNTRHALDMLPYVYGPDCNAEDDKTDNVLMVTVFFGANDASLPGDREHCQHVPIDEYESNLRKIVKSIRAKLPKQVIEQKVLSPPILLFTPPPIDAKKWDKCCLETFNDTSPRANPTAKAYGDRVKCIANDMDCITVDSFALLGGDHEQGEAFYGQHLEDGLHLNELGNKRLYEGLIDTIRRELPDIAPMEDGEGRYGGKGISLQGKLWKELC</sequence>
<evidence type="ECO:0000313" key="1">
    <source>
        <dbReference type="EMBL" id="KAL3771480.1"/>
    </source>
</evidence>
<dbReference type="InterPro" id="IPR001087">
    <property type="entry name" value="GDSL"/>
</dbReference>
<dbReference type="Pfam" id="PF00657">
    <property type="entry name" value="Lipase_GDSL"/>
    <property type="match status" value="1"/>
</dbReference>
<dbReference type="InterPro" id="IPR036514">
    <property type="entry name" value="SGNH_hydro_sf"/>
</dbReference>
<keyword evidence="2" id="KW-1185">Reference proteome</keyword>
<dbReference type="PANTHER" id="PTHR14209:SF19">
    <property type="entry name" value="ISOAMYL ACETATE-HYDROLYZING ESTERASE 1 HOMOLOG"/>
    <property type="match status" value="1"/>
</dbReference>
<dbReference type="PANTHER" id="PTHR14209">
    <property type="entry name" value="ISOAMYL ACETATE-HYDROLYZING ESTERASE 1"/>
    <property type="match status" value="1"/>
</dbReference>
<comment type="caution">
    <text evidence="1">The sequence shown here is derived from an EMBL/GenBank/DDBJ whole genome shotgun (WGS) entry which is preliminary data.</text>
</comment>
<organism evidence="1 2">
    <name type="scientific">Cyclotella atomus</name>
    <dbReference type="NCBI Taxonomy" id="382360"/>
    <lineage>
        <taxon>Eukaryota</taxon>
        <taxon>Sar</taxon>
        <taxon>Stramenopiles</taxon>
        <taxon>Ochrophyta</taxon>
        <taxon>Bacillariophyta</taxon>
        <taxon>Coscinodiscophyceae</taxon>
        <taxon>Thalassiosirophycidae</taxon>
        <taxon>Stephanodiscales</taxon>
        <taxon>Stephanodiscaceae</taxon>
        <taxon>Cyclotella</taxon>
    </lineage>
</organism>
<accession>A0ABD3NF66</accession>
<dbReference type="AlphaFoldDB" id="A0ABD3NF66"/>
<reference evidence="1 2" key="1">
    <citation type="submission" date="2024-10" db="EMBL/GenBank/DDBJ databases">
        <title>Updated reference genomes for cyclostephanoid diatoms.</title>
        <authorList>
            <person name="Roberts W.R."/>
            <person name="Alverson A.J."/>
        </authorList>
    </citation>
    <scope>NUCLEOTIDE SEQUENCE [LARGE SCALE GENOMIC DNA]</scope>
    <source>
        <strain evidence="1 2">AJA010-31</strain>
    </source>
</reference>
<dbReference type="Gene3D" id="3.40.50.1110">
    <property type="entry name" value="SGNH hydrolase"/>
    <property type="match status" value="1"/>
</dbReference>
<protein>
    <recommendedName>
        <fullName evidence="3">SGNH hydrolase-type esterase domain-containing protein</fullName>
    </recommendedName>
</protein>
<dbReference type="SUPFAM" id="SSF52266">
    <property type="entry name" value="SGNH hydrolase"/>
    <property type="match status" value="1"/>
</dbReference>
<dbReference type="InterPro" id="IPR045136">
    <property type="entry name" value="Iah1-like"/>
</dbReference>
<dbReference type="Proteomes" id="UP001530400">
    <property type="component" value="Unassembled WGS sequence"/>
</dbReference>
<proteinExistence type="predicted"/>
<dbReference type="CDD" id="cd01838">
    <property type="entry name" value="Isoamyl_acetate_hydrolase_like"/>
    <property type="match status" value="1"/>
</dbReference>
<evidence type="ECO:0008006" key="3">
    <source>
        <dbReference type="Google" id="ProtNLM"/>
    </source>
</evidence>
<evidence type="ECO:0000313" key="2">
    <source>
        <dbReference type="Proteomes" id="UP001530400"/>
    </source>
</evidence>
<gene>
    <name evidence="1" type="ORF">ACHAWO_000601</name>
</gene>
<name>A0ABD3NF66_9STRA</name>